<organism evidence="1 2">
    <name type="scientific">Aquimarina hainanensis</name>
    <dbReference type="NCBI Taxonomy" id="1578017"/>
    <lineage>
        <taxon>Bacteria</taxon>
        <taxon>Pseudomonadati</taxon>
        <taxon>Bacteroidota</taxon>
        <taxon>Flavobacteriia</taxon>
        <taxon>Flavobacteriales</taxon>
        <taxon>Flavobacteriaceae</taxon>
        <taxon>Aquimarina</taxon>
    </lineage>
</organism>
<evidence type="ECO:0008006" key="3">
    <source>
        <dbReference type="Google" id="ProtNLM"/>
    </source>
</evidence>
<comment type="caution">
    <text evidence="1">The sequence shown here is derived from an EMBL/GenBank/DDBJ whole genome shotgun (WGS) entry which is preliminary data.</text>
</comment>
<dbReference type="RefSeq" id="WP_176026890.1">
    <property type="nucleotide sequence ID" value="NZ_JBHSJV010000001.1"/>
</dbReference>
<evidence type="ECO:0000313" key="2">
    <source>
        <dbReference type="Proteomes" id="UP001597459"/>
    </source>
</evidence>
<reference evidence="2" key="1">
    <citation type="journal article" date="2019" name="Int. J. Syst. Evol. Microbiol.">
        <title>The Global Catalogue of Microorganisms (GCM) 10K type strain sequencing project: providing services to taxonomists for standard genome sequencing and annotation.</title>
        <authorList>
            <consortium name="The Broad Institute Genomics Platform"/>
            <consortium name="The Broad Institute Genome Sequencing Center for Infectious Disease"/>
            <person name="Wu L."/>
            <person name="Ma J."/>
        </authorList>
    </citation>
    <scope>NUCLEOTIDE SEQUENCE [LARGE SCALE GENOMIC DNA]</scope>
    <source>
        <strain evidence="2">KCTC 42423</strain>
    </source>
</reference>
<gene>
    <name evidence="1" type="ORF">ACFSTE_22755</name>
</gene>
<keyword evidence="2" id="KW-1185">Reference proteome</keyword>
<dbReference type="EMBL" id="JBHULX010000048">
    <property type="protein sequence ID" value="MFD2593677.1"/>
    <property type="molecule type" value="Genomic_DNA"/>
</dbReference>
<proteinExistence type="predicted"/>
<evidence type="ECO:0000313" key="1">
    <source>
        <dbReference type="EMBL" id="MFD2593677.1"/>
    </source>
</evidence>
<sequence length="363" mass="41019">MMRKDIFYKYIFILICIWMPTTAFAQEKISKKVEKEQFMTNAGEISINNKYGDIIINGWDKNSVKITIDIQVTHKKKENAQELIDRIEPIFKTANDFMSITSEIRDKSSSLFSQYFKKAAPFDRDKTNIEINYTINLPVNTEVEISNKYGDIIISDWTGKLKANVKHGDMWINEHLTNANIEVNFGKLKTKNITYGNIMLKNGALTLQESKNLRLKSAGSKINIASVTTLEIVSSKDIIDIQKATHITGDLKYSETHISLLASHINTTMKVADFRIAKIDTPSPNIDINQESSEININVNGTSFNFEATLEQGLLRVPTSFSDINTHVIDKGKRIRTIKASYGDIRKGQTTITGKKGIIILSE</sequence>
<protein>
    <recommendedName>
        <fullName evidence="3">Adhesin domain-containing protein</fullName>
    </recommendedName>
</protein>
<accession>A0ABW5NDQ7</accession>
<name>A0ABW5NDQ7_9FLAO</name>
<dbReference type="Proteomes" id="UP001597459">
    <property type="component" value="Unassembled WGS sequence"/>
</dbReference>